<keyword evidence="2" id="KW-0479">Metal-binding</keyword>
<sequence>QCAVPPCTQVCPVGSTYQTKDGVVVIDHDSCIGCAYCIQACPYGARFWDEEFLCANKCDFCYHRITKGLEPACVLACPTGTRVFGDLKDPDSPVYAALHSEKATILKRHLGTEPKVYYTDLHKDIV</sequence>
<reference evidence="6" key="1">
    <citation type="journal article" date="2015" name="Nature">
        <title>Complex archaea that bridge the gap between prokaryotes and eukaryotes.</title>
        <authorList>
            <person name="Spang A."/>
            <person name="Saw J.H."/>
            <person name="Jorgensen S.L."/>
            <person name="Zaremba-Niedzwiedzka K."/>
            <person name="Martijn J."/>
            <person name="Lind A.E."/>
            <person name="van Eijk R."/>
            <person name="Schleper C."/>
            <person name="Guy L."/>
            <person name="Ettema T.J."/>
        </authorList>
    </citation>
    <scope>NUCLEOTIDE SEQUENCE</scope>
</reference>
<dbReference type="PANTHER" id="PTHR43177:SF3">
    <property type="entry name" value="PROTEIN NRFC HOMOLOG"/>
    <property type="match status" value="1"/>
</dbReference>
<keyword evidence="1" id="KW-0004">4Fe-4S</keyword>
<dbReference type="PANTHER" id="PTHR43177">
    <property type="entry name" value="PROTEIN NRFC"/>
    <property type="match status" value="1"/>
</dbReference>
<evidence type="ECO:0000256" key="4">
    <source>
        <dbReference type="ARBA" id="ARBA00023014"/>
    </source>
</evidence>
<evidence type="ECO:0000259" key="5">
    <source>
        <dbReference type="PROSITE" id="PS51379"/>
    </source>
</evidence>
<dbReference type="InterPro" id="IPR050954">
    <property type="entry name" value="ET_IronSulfur_Cluster-Binding"/>
</dbReference>
<dbReference type="EMBL" id="LAZR01067002">
    <property type="protein sequence ID" value="KKK52473.1"/>
    <property type="molecule type" value="Genomic_DNA"/>
</dbReference>
<name>A0A0F8W774_9ZZZZ</name>
<keyword evidence="3" id="KW-0408">Iron</keyword>
<dbReference type="PROSITE" id="PS51379">
    <property type="entry name" value="4FE4S_FER_2"/>
    <property type="match status" value="1"/>
</dbReference>
<accession>A0A0F8W774</accession>
<keyword evidence="4" id="KW-0411">Iron-sulfur</keyword>
<feature type="domain" description="4Fe-4S ferredoxin-type" evidence="5">
    <location>
        <begin position="22"/>
        <end position="51"/>
    </location>
</feature>
<proteinExistence type="predicted"/>
<dbReference type="Pfam" id="PF13247">
    <property type="entry name" value="Fer4_11"/>
    <property type="match status" value="1"/>
</dbReference>
<feature type="non-terminal residue" evidence="6">
    <location>
        <position position="1"/>
    </location>
</feature>
<dbReference type="SUPFAM" id="SSF54862">
    <property type="entry name" value="4Fe-4S ferredoxins"/>
    <property type="match status" value="1"/>
</dbReference>
<organism evidence="6">
    <name type="scientific">marine sediment metagenome</name>
    <dbReference type="NCBI Taxonomy" id="412755"/>
    <lineage>
        <taxon>unclassified sequences</taxon>
        <taxon>metagenomes</taxon>
        <taxon>ecological metagenomes</taxon>
    </lineage>
</organism>
<dbReference type="InterPro" id="IPR017896">
    <property type="entry name" value="4Fe4S_Fe-S-bd"/>
</dbReference>
<dbReference type="GO" id="GO:0051539">
    <property type="term" value="F:4 iron, 4 sulfur cluster binding"/>
    <property type="evidence" value="ECO:0007669"/>
    <property type="project" value="UniProtKB-KW"/>
</dbReference>
<dbReference type="GO" id="GO:0046872">
    <property type="term" value="F:metal ion binding"/>
    <property type="evidence" value="ECO:0007669"/>
    <property type="project" value="UniProtKB-KW"/>
</dbReference>
<dbReference type="InterPro" id="IPR017900">
    <property type="entry name" value="4Fe4S_Fe_S_CS"/>
</dbReference>
<dbReference type="Gene3D" id="3.30.70.20">
    <property type="match status" value="2"/>
</dbReference>
<evidence type="ECO:0000256" key="1">
    <source>
        <dbReference type="ARBA" id="ARBA00022485"/>
    </source>
</evidence>
<gene>
    <name evidence="6" type="ORF">LCGC14_3104580</name>
</gene>
<evidence type="ECO:0000313" key="6">
    <source>
        <dbReference type="EMBL" id="KKK52473.1"/>
    </source>
</evidence>
<evidence type="ECO:0000256" key="3">
    <source>
        <dbReference type="ARBA" id="ARBA00023004"/>
    </source>
</evidence>
<dbReference type="AlphaFoldDB" id="A0A0F8W774"/>
<comment type="caution">
    <text evidence="6">The sequence shown here is derived from an EMBL/GenBank/DDBJ whole genome shotgun (WGS) entry which is preliminary data.</text>
</comment>
<dbReference type="PROSITE" id="PS00198">
    <property type="entry name" value="4FE4S_FER_1"/>
    <property type="match status" value="1"/>
</dbReference>
<evidence type="ECO:0000256" key="2">
    <source>
        <dbReference type="ARBA" id="ARBA00022723"/>
    </source>
</evidence>
<protein>
    <recommendedName>
        <fullName evidence="5">4Fe-4S ferredoxin-type domain-containing protein</fullName>
    </recommendedName>
</protein>